<feature type="domain" description="PPM-type phosphatase" evidence="13">
    <location>
        <begin position="130"/>
        <end position="376"/>
    </location>
</feature>
<evidence type="ECO:0000256" key="12">
    <source>
        <dbReference type="RuleBase" id="RU003465"/>
    </source>
</evidence>
<accession>A0AAV9E9P1</accession>
<dbReference type="Pfam" id="PF00481">
    <property type="entry name" value="PP2C"/>
    <property type="match status" value="1"/>
</dbReference>
<dbReference type="InterPro" id="IPR000222">
    <property type="entry name" value="PP2C_BS"/>
</dbReference>
<comment type="cofactor">
    <cofactor evidence="2">
        <name>Mg(2+)</name>
        <dbReference type="ChEBI" id="CHEBI:18420"/>
    </cofactor>
</comment>
<dbReference type="PANTHER" id="PTHR47992">
    <property type="entry name" value="PROTEIN PHOSPHATASE"/>
    <property type="match status" value="1"/>
</dbReference>
<dbReference type="SUPFAM" id="SSF81606">
    <property type="entry name" value="PP2C-like"/>
    <property type="match status" value="1"/>
</dbReference>
<evidence type="ECO:0000256" key="8">
    <source>
        <dbReference type="ARBA" id="ARBA00022912"/>
    </source>
</evidence>
<evidence type="ECO:0000256" key="9">
    <source>
        <dbReference type="ARBA" id="ARBA00023211"/>
    </source>
</evidence>
<evidence type="ECO:0000256" key="7">
    <source>
        <dbReference type="ARBA" id="ARBA00022842"/>
    </source>
</evidence>
<evidence type="ECO:0000256" key="10">
    <source>
        <dbReference type="ARBA" id="ARBA00047761"/>
    </source>
</evidence>
<keyword evidence="9" id="KW-0464">Manganese</keyword>
<dbReference type="GO" id="GO:0004722">
    <property type="term" value="F:protein serine/threonine phosphatase activity"/>
    <property type="evidence" value="ECO:0007669"/>
    <property type="project" value="UniProtKB-EC"/>
</dbReference>
<comment type="catalytic activity">
    <reaction evidence="10">
        <text>O-phospho-L-seryl-[protein] + H2O = L-seryl-[protein] + phosphate</text>
        <dbReference type="Rhea" id="RHEA:20629"/>
        <dbReference type="Rhea" id="RHEA-COMP:9863"/>
        <dbReference type="Rhea" id="RHEA-COMP:11604"/>
        <dbReference type="ChEBI" id="CHEBI:15377"/>
        <dbReference type="ChEBI" id="CHEBI:29999"/>
        <dbReference type="ChEBI" id="CHEBI:43474"/>
        <dbReference type="ChEBI" id="CHEBI:83421"/>
        <dbReference type="EC" id="3.1.3.16"/>
    </reaction>
</comment>
<comment type="caution">
    <text evidence="14">The sequence shown here is derived from an EMBL/GenBank/DDBJ whole genome shotgun (WGS) entry which is preliminary data.</text>
</comment>
<evidence type="ECO:0000256" key="4">
    <source>
        <dbReference type="ARBA" id="ARBA00013081"/>
    </source>
</evidence>
<comment type="catalytic activity">
    <reaction evidence="11">
        <text>O-phospho-L-threonyl-[protein] + H2O = L-threonyl-[protein] + phosphate</text>
        <dbReference type="Rhea" id="RHEA:47004"/>
        <dbReference type="Rhea" id="RHEA-COMP:11060"/>
        <dbReference type="Rhea" id="RHEA-COMP:11605"/>
        <dbReference type="ChEBI" id="CHEBI:15377"/>
        <dbReference type="ChEBI" id="CHEBI:30013"/>
        <dbReference type="ChEBI" id="CHEBI:43474"/>
        <dbReference type="ChEBI" id="CHEBI:61977"/>
        <dbReference type="EC" id="3.1.3.16"/>
    </reaction>
</comment>
<keyword evidence="6 12" id="KW-0378">Hydrolase</keyword>
<evidence type="ECO:0000259" key="13">
    <source>
        <dbReference type="PROSITE" id="PS51746"/>
    </source>
</evidence>
<proteinExistence type="inferred from homology"/>
<name>A0AAV9E9P1_ACOCL</name>
<dbReference type="CDD" id="cd00143">
    <property type="entry name" value="PP2Cc"/>
    <property type="match status" value="1"/>
</dbReference>
<dbReference type="PROSITE" id="PS51746">
    <property type="entry name" value="PPM_2"/>
    <property type="match status" value="1"/>
</dbReference>
<dbReference type="InterPro" id="IPR001932">
    <property type="entry name" value="PPM-type_phosphatase-like_dom"/>
</dbReference>
<evidence type="ECO:0000313" key="15">
    <source>
        <dbReference type="Proteomes" id="UP001180020"/>
    </source>
</evidence>
<comment type="similarity">
    <text evidence="3 12">Belongs to the PP2C family.</text>
</comment>
<evidence type="ECO:0000256" key="11">
    <source>
        <dbReference type="ARBA" id="ARBA00048336"/>
    </source>
</evidence>
<evidence type="ECO:0000256" key="6">
    <source>
        <dbReference type="ARBA" id="ARBA00022801"/>
    </source>
</evidence>
<reference evidence="14" key="1">
    <citation type="journal article" date="2023" name="Nat. Commun.">
        <title>Diploid and tetraploid genomes of Acorus and the evolution of monocots.</title>
        <authorList>
            <person name="Ma L."/>
            <person name="Liu K.W."/>
            <person name="Li Z."/>
            <person name="Hsiao Y.Y."/>
            <person name="Qi Y."/>
            <person name="Fu T."/>
            <person name="Tang G.D."/>
            <person name="Zhang D."/>
            <person name="Sun W.H."/>
            <person name="Liu D.K."/>
            <person name="Li Y."/>
            <person name="Chen G.Z."/>
            <person name="Liu X.D."/>
            <person name="Liao X.Y."/>
            <person name="Jiang Y.T."/>
            <person name="Yu X."/>
            <person name="Hao Y."/>
            <person name="Huang J."/>
            <person name="Zhao X.W."/>
            <person name="Ke S."/>
            <person name="Chen Y.Y."/>
            <person name="Wu W.L."/>
            <person name="Hsu J.L."/>
            <person name="Lin Y.F."/>
            <person name="Huang M.D."/>
            <person name="Li C.Y."/>
            <person name="Huang L."/>
            <person name="Wang Z.W."/>
            <person name="Zhao X."/>
            <person name="Zhong W.Y."/>
            <person name="Peng D.H."/>
            <person name="Ahmad S."/>
            <person name="Lan S."/>
            <person name="Zhang J.S."/>
            <person name="Tsai W.C."/>
            <person name="Van de Peer Y."/>
            <person name="Liu Z.J."/>
        </authorList>
    </citation>
    <scope>NUCLEOTIDE SEQUENCE</scope>
    <source>
        <strain evidence="14">CP</strain>
    </source>
</reference>
<protein>
    <recommendedName>
        <fullName evidence="4">protein-serine/threonine phosphatase</fullName>
        <ecNumber evidence="4">3.1.3.16</ecNumber>
    </recommendedName>
</protein>
<dbReference type="Gene3D" id="3.60.40.10">
    <property type="entry name" value="PPM-type phosphatase domain"/>
    <property type="match status" value="1"/>
</dbReference>
<comment type="cofactor">
    <cofactor evidence="1">
        <name>Mn(2+)</name>
        <dbReference type="ChEBI" id="CHEBI:29035"/>
    </cofactor>
</comment>
<dbReference type="InterPro" id="IPR036457">
    <property type="entry name" value="PPM-type-like_dom_sf"/>
</dbReference>
<dbReference type="SMART" id="SM00332">
    <property type="entry name" value="PP2Cc"/>
    <property type="match status" value="1"/>
</dbReference>
<keyword evidence="7" id="KW-0460">Magnesium</keyword>
<keyword evidence="5" id="KW-0479">Metal-binding</keyword>
<evidence type="ECO:0000313" key="14">
    <source>
        <dbReference type="EMBL" id="KAK1310067.1"/>
    </source>
</evidence>
<organism evidence="14 15">
    <name type="scientific">Acorus calamus</name>
    <name type="common">Sweet flag</name>
    <dbReference type="NCBI Taxonomy" id="4465"/>
    <lineage>
        <taxon>Eukaryota</taxon>
        <taxon>Viridiplantae</taxon>
        <taxon>Streptophyta</taxon>
        <taxon>Embryophyta</taxon>
        <taxon>Tracheophyta</taxon>
        <taxon>Spermatophyta</taxon>
        <taxon>Magnoliopsida</taxon>
        <taxon>Liliopsida</taxon>
        <taxon>Acoraceae</taxon>
        <taxon>Acorus</taxon>
    </lineage>
</organism>
<dbReference type="PROSITE" id="PS01032">
    <property type="entry name" value="PPM_1"/>
    <property type="match status" value="1"/>
</dbReference>
<dbReference type="EC" id="3.1.3.16" evidence="4"/>
<sequence>MIFLVESLWNRSFFIISFLLYSTKLTRKNKNTLSMVLASPPPSSPPPLSWGGLPLKRSFRSPIHPDSPSPAQKIFVMEAGMPSDAKEASGKARKRRPPRIVIPESNHVGFGDEASIRVSEEMEFQVEEREYCLASRKGSRLVMEDGYGVITNISGDPKQAFFGVFDGHGGRAAVDHVRERLGKNIMAAINKLNGKGKLDEAIKEGYLTTDKEFLSQGVSSGTCVATGLLKDGELHVANVGDCRVVLSRNGVAEVLTSDHCAGRADERSRIEDLGGYVSCKNGVWRIQDSLAISRAIGDLHLKDWIISEPEIVSLRLMPDCEFLIMASDGLWDKVTNQEAVDVVLKHRSPLHACKSLMDLSSSRGNKDDKTVMVIDLQRFLQGD</sequence>
<dbReference type="GO" id="GO:0046872">
    <property type="term" value="F:metal ion binding"/>
    <property type="evidence" value="ECO:0007669"/>
    <property type="project" value="UniProtKB-KW"/>
</dbReference>
<keyword evidence="8 12" id="KW-0904">Protein phosphatase</keyword>
<dbReference type="Proteomes" id="UP001180020">
    <property type="component" value="Unassembled WGS sequence"/>
</dbReference>
<evidence type="ECO:0000256" key="5">
    <source>
        <dbReference type="ARBA" id="ARBA00022723"/>
    </source>
</evidence>
<reference evidence="14" key="2">
    <citation type="submission" date="2023-06" db="EMBL/GenBank/DDBJ databases">
        <authorList>
            <person name="Ma L."/>
            <person name="Liu K.-W."/>
            <person name="Li Z."/>
            <person name="Hsiao Y.-Y."/>
            <person name="Qi Y."/>
            <person name="Fu T."/>
            <person name="Tang G."/>
            <person name="Zhang D."/>
            <person name="Sun W.-H."/>
            <person name="Liu D.-K."/>
            <person name="Li Y."/>
            <person name="Chen G.-Z."/>
            <person name="Liu X.-D."/>
            <person name="Liao X.-Y."/>
            <person name="Jiang Y.-T."/>
            <person name="Yu X."/>
            <person name="Hao Y."/>
            <person name="Huang J."/>
            <person name="Zhao X.-W."/>
            <person name="Ke S."/>
            <person name="Chen Y.-Y."/>
            <person name="Wu W.-L."/>
            <person name="Hsu J.-L."/>
            <person name="Lin Y.-F."/>
            <person name="Huang M.-D."/>
            <person name="Li C.-Y."/>
            <person name="Huang L."/>
            <person name="Wang Z.-W."/>
            <person name="Zhao X."/>
            <person name="Zhong W.-Y."/>
            <person name="Peng D.-H."/>
            <person name="Ahmad S."/>
            <person name="Lan S."/>
            <person name="Zhang J.-S."/>
            <person name="Tsai W.-C."/>
            <person name="Van De Peer Y."/>
            <person name="Liu Z.-J."/>
        </authorList>
    </citation>
    <scope>NUCLEOTIDE SEQUENCE</scope>
    <source>
        <strain evidence="14">CP</strain>
        <tissue evidence="14">Leaves</tissue>
    </source>
</reference>
<dbReference type="SMART" id="SM00331">
    <property type="entry name" value="PP2C_SIG"/>
    <property type="match status" value="1"/>
</dbReference>
<dbReference type="AlphaFoldDB" id="A0AAV9E9P1"/>
<evidence type="ECO:0000256" key="2">
    <source>
        <dbReference type="ARBA" id="ARBA00001946"/>
    </source>
</evidence>
<evidence type="ECO:0000256" key="3">
    <source>
        <dbReference type="ARBA" id="ARBA00006702"/>
    </source>
</evidence>
<keyword evidence="15" id="KW-1185">Reference proteome</keyword>
<dbReference type="InterPro" id="IPR015655">
    <property type="entry name" value="PP2C"/>
</dbReference>
<dbReference type="FunFam" id="3.60.40.10:FF:000079">
    <property type="entry name" value="Probable protein phosphatase 2C 74"/>
    <property type="match status" value="1"/>
</dbReference>
<evidence type="ECO:0000256" key="1">
    <source>
        <dbReference type="ARBA" id="ARBA00001936"/>
    </source>
</evidence>
<dbReference type="EMBL" id="JAUJYO010000008">
    <property type="protein sequence ID" value="KAK1310067.1"/>
    <property type="molecule type" value="Genomic_DNA"/>
</dbReference>
<gene>
    <name evidence="14" type="ORF">QJS10_CPA08g00880</name>
</gene>